<dbReference type="PROSITE" id="PS50005">
    <property type="entry name" value="TPR"/>
    <property type="match status" value="2"/>
</dbReference>
<feature type="repeat" description="TPR" evidence="1">
    <location>
        <begin position="306"/>
        <end position="339"/>
    </location>
</feature>
<dbReference type="PANTHER" id="PTHR12558">
    <property type="entry name" value="CELL DIVISION CYCLE 16,23,27"/>
    <property type="match status" value="1"/>
</dbReference>
<dbReference type="InterPro" id="IPR019734">
    <property type="entry name" value="TPR_rpt"/>
</dbReference>
<sequence>MINKKLVLTAFILLNTAMCVFAAGFEDIKPADPFADNQPEQNEIHMSIPKKATLTKNDVHNHYAIGLERFIQCNVKSSYMDFRILIQTIASNDYAYMLMADKMADLGFFSLSELALSKVSDEDISYVTADDIKRFYYPAVELNPKDEIYLAEMFSNIIYNAQSKEATAELLKNQELLTTSDYANYIVALGSLKSGNSKDAAKYIDNAIEKNPQNINYKKLKAEIAIQNDKFGTALKLINEIKEAPLLTADYKNKVNSLEQYVLYKTEKQEYLKKYHLAYYYYYEGELTKSVRTLQNTVSTKKKHNKVIYALLARVYYDTKEYEKAESFAQKAYNLDKGNSLALTVLGDIASRNGDYETASKYYEKAASNDKKSTAALIKVAETYRKLNKNDKADDIYAKILKEHSDCPMAYYNVALKDSSRKTEYLKKAVALDISFTDGWLELAKTALDKSLFDTAKKYLTIAKYIDENNFKYYYYQGLLCKAQGLSQDAYFNFKKTLTLNPDFKPAKEELSI</sequence>
<evidence type="ECO:0000313" key="4">
    <source>
        <dbReference type="EMBL" id="MBO8430771.1"/>
    </source>
</evidence>
<dbReference type="Proteomes" id="UP000823632">
    <property type="component" value="Unassembled WGS sequence"/>
</dbReference>
<name>A0A9D9DQP1_9BACT</name>
<evidence type="ECO:0000313" key="5">
    <source>
        <dbReference type="Proteomes" id="UP000823632"/>
    </source>
</evidence>
<dbReference type="SUPFAM" id="SSF48452">
    <property type="entry name" value="TPR-like"/>
    <property type="match status" value="2"/>
</dbReference>
<evidence type="ECO:0000256" key="2">
    <source>
        <dbReference type="SAM" id="SignalP"/>
    </source>
</evidence>
<dbReference type="InterPro" id="IPR056834">
    <property type="entry name" value="ARM_TT21_C"/>
</dbReference>
<accession>A0A9D9DQP1</accession>
<dbReference type="PANTHER" id="PTHR12558:SF13">
    <property type="entry name" value="CELL DIVISION CYCLE PROTEIN 27 HOMOLOG"/>
    <property type="match status" value="1"/>
</dbReference>
<protein>
    <submittedName>
        <fullName evidence="4">Tetratricopeptide repeat protein</fullName>
    </submittedName>
</protein>
<reference evidence="4" key="2">
    <citation type="journal article" date="2021" name="PeerJ">
        <title>Extensive microbial diversity within the chicken gut microbiome revealed by metagenomics and culture.</title>
        <authorList>
            <person name="Gilroy R."/>
            <person name="Ravi A."/>
            <person name="Getino M."/>
            <person name="Pursley I."/>
            <person name="Horton D.L."/>
            <person name="Alikhan N.F."/>
            <person name="Baker D."/>
            <person name="Gharbi K."/>
            <person name="Hall N."/>
            <person name="Watson M."/>
            <person name="Adriaenssens E.M."/>
            <person name="Foster-Nyarko E."/>
            <person name="Jarju S."/>
            <person name="Secka A."/>
            <person name="Antonio M."/>
            <person name="Oren A."/>
            <person name="Chaudhuri R.R."/>
            <person name="La Ragione R."/>
            <person name="Hildebrand F."/>
            <person name="Pallen M.J."/>
        </authorList>
    </citation>
    <scope>NUCLEOTIDE SEQUENCE</scope>
    <source>
        <strain evidence="4">10192</strain>
    </source>
</reference>
<comment type="caution">
    <text evidence="4">The sequence shown here is derived from an EMBL/GenBank/DDBJ whole genome shotgun (WGS) entry which is preliminary data.</text>
</comment>
<feature type="signal peptide" evidence="2">
    <location>
        <begin position="1"/>
        <end position="22"/>
    </location>
</feature>
<reference evidence="4" key="1">
    <citation type="submission" date="2020-10" db="EMBL/GenBank/DDBJ databases">
        <authorList>
            <person name="Gilroy R."/>
        </authorList>
    </citation>
    <scope>NUCLEOTIDE SEQUENCE</scope>
    <source>
        <strain evidence="4">10192</strain>
    </source>
</reference>
<evidence type="ECO:0000259" key="3">
    <source>
        <dbReference type="Pfam" id="PF25063"/>
    </source>
</evidence>
<feature type="repeat" description="TPR" evidence="1">
    <location>
        <begin position="340"/>
        <end position="373"/>
    </location>
</feature>
<dbReference type="AlphaFoldDB" id="A0A9D9DQP1"/>
<dbReference type="Pfam" id="PF25063">
    <property type="entry name" value="ARM_TT21_C"/>
    <property type="match status" value="1"/>
</dbReference>
<keyword evidence="1" id="KW-0802">TPR repeat</keyword>
<dbReference type="EMBL" id="JADIND010000109">
    <property type="protein sequence ID" value="MBO8430771.1"/>
    <property type="molecule type" value="Genomic_DNA"/>
</dbReference>
<feature type="chain" id="PRO_5039193817" evidence="2">
    <location>
        <begin position="23"/>
        <end position="513"/>
    </location>
</feature>
<organism evidence="4 5">
    <name type="scientific">Candidatus Scatousia excrementipullorum</name>
    <dbReference type="NCBI Taxonomy" id="2840936"/>
    <lineage>
        <taxon>Bacteria</taxon>
        <taxon>Candidatus Scatousia</taxon>
    </lineage>
</organism>
<evidence type="ECO:0000256" key="1">
    <source>
        <dbReference type="PROSITE-ProRule" id="PRU00339"/>
    </source>
</evidence>
<dbReference type="InterPro" id="IPR011990">
    <property type="entry name" value="TPR-like_helical_dom_sf"/>
</dbReference>
<feature type="domain" description="Tetratricopeptide repeat protein 21A/21B C-terminal ARM" evidence="3">
    <location>
        <begin position="296"/>
        <end position="409"/>
    </location>
</feature>
<keyword evidence="2" id="KW-0732">Signal</keyword>
<gene>
    <name evidence="4" type="ORF">IAC76_05230</name>
</gene>
<dbReference type="SMART" id="SM00028">
    <property type="entry name" value="TPR"/>
    <property type="match status" value="7"/>
</dbReference>
<dbReference type="Gene3D" id="1.25.40.10">
    <property type="entry name" value="Tetratricopeptide repeat domain"/>
    <property type="match status" value="3"/>
</dbReference>
<proteinExistence type="predicted"/>